<evidence type="ECO:0000256" key="8">
    <source>
        <dbReference type="ARBA" id="ARBA00022729"/>
    </source>
</evidence>
<proteinExistence type="predicted"/>
<organism evidence="18">
    <name type="scientific">Chlorella variabilis</name>
    <name type="common">Green alga</name>
    <dbReference type="NCBI Taxonomy" id="554065"/>
    <lineage>
        <taxon>Eukaryota</taxon>
        <taxon>Viridiplantae</taxon>
        <taxon>Chlorophyta</taxon>
        <taxon>core chlorophytes</taxon>
        <taxon>Trebouxiophyceae</taxon>
        <taxon>Chlorellales</taxon>
        <taxon>Chlorellaceae</taxon>
        <taxon>Chlorella clade</taxon>
        <taxon>Chlorella</taxon>
    </lineage>
</organism>
<feature type="transmembrane region" description="Helical" evidence="15">
    <location>
        <begin position="27"/>
        <end position="45"/>
    </location>
</feature>
<dbReference type="Pfam" id="PF13639">
    <property type="entry name" value="zf-RING_2"/>
    <property type="match status" value="1"/>
</dbReference>
<dbReference type="RefSeq" id="XP_005847033.1">
    <property type="nucleotide sequence ID" value="XM_005846971.1"/>
</dbReference>
<keyword evidence="12 15" id="KW-1133">Transmembrane helix</keyword>
<evidence type="ECO:0000256" key="9">
    <source>
        <dbReference type="ARBA" id="ARBA00022771"/>
    </source>
</evidence>
<evidence type="ECO:0000256" key="4">
    <source>
        <dbReference type="ARBA" id="ARBA00012483"/>
    </source>
</evidence>
<dbReference type="GeneID" id="17354325"/>
<evidence type="ECO:0000256" key="15">
    <source>
        <dbReference type="SAM" id="Phobius"/>
    </source>
</evidence>
<dbReference type="AlphaFoldDB" id="E1ZGH0"/>
<name>E1ZGH0_CHLVA</name>
<keyword evidence="18" id="KW-1185">Reference proteome</keyword>
<dbReference type="InterPro" id="IPR001841">
    <property type="entry name" value="Znf_RING"/>
</dbReference>
<dbReference type="GO" id="GO:0061630">
    <property type="term" value="F:ubiquitin protein ligase activity"/>
    <property type="evidence" value="ECO:0007669"/>
    <property type="project" value="UniProtKB-EC"/>
</dbReference>
<evidence type="ECO:0000256" key="13">
    <source>
        <dbReference type="ARBA" id="ARBA00023136"/>
    </source>
</evidence>
<evidence type="ECO:0000256" key="2">
    <source>
        <dbReference type="ARBA" id="ARBA00004127"/>
    </source>
</evidence>
<evidence type="ECO:0000256" key="6">
    <source>
        <dbReference type="ARBA" id="ARBA00022692"/>
    </source>
</evidence>
<reference evidence="17 18" key="1">
    <citation type="journal article" date="2010" name="Plant Cell">
        <title>The Chlorella variabilis NC64A genome reveals adaptation to photosymbiosis, coevolution with viruses, and cryptic sex.</title>
        <authorList>
            <person name="Blanc G."/>
            <person name="Duncan G."/>
            <person name="Agarkova I."/>
            <person name="Borodovsky M."/>
            <person name="Gurnon J."/>
            <person name="Kuo A."/>
            <person name="Lindquist E."/>
            <person name="Lucas S."/>
            <person name="Pangilinan J."/>
            <person name="Polle J."/>
            <person name="Salamov A."/>
            <person name="Terry A."/>
            <person name="Yamada T."/>
            <person name="Dunigan D.D."/>
            <person name="Grigoriev I.V."/>
            <person name="Claverie J.M."/>
            <person name="Van Etten J.L."/>
        </authorList>
    </citation>
    <scope>NUCLEOTIDE SEQUENCE [LARGE SCALE GENOMIC DNA]</scope>
    <source>
        <strain evidence="17 18">NC64A</strain>
    </source>
</reference>
<dbReference type="PROSITE" id="PS50089">
    <property type="entry name" value="ZF_RING_2"/>
    <property type="match status" value="1"/>
</dbReference>
<keyword evidence="13 15" id="KW-0472">Membrane</keyword>
<dbReference type="EMBL" id="GL433846">
    <property type="protein sequence ID" value="EFN54931.1"/>
    <property type="molecule type" value="Genomic_DNA"/>
</dbReference>
<dbReference type="GO" id="GO:0008270">
    <property type="term" value="F:zinc ion binding"/>
    <property type="evidence" value="ECO:0007669"/>
    <property type="project" value="UniProtKB-KW"/>
</dbReference>
<evidence type="ECO:0000256" key="14">
    <source>
        <dbReference type="PROSITE-ProRule" id="PRU00175"/>
    </source>
</evidence>
<evidence type="ECO:0000313" key="17">
    <source>
        <dbReference type="EMBL" id="EFN54931.1"/>
    </source>
</evidence>
<dbReference type="eggNOG" id="KOG0828">
    <property type="taxonomic scope" value="Eukaryota"/>
</dbReference>
<keyword evidence="9 14" id="KW-0863">Zinc-finger</keyword>
<dbReference type="InParanoid" id="E1ZGH0"/>
<dbReference type="SMART" id="SM00184">
    <property type="entry name" value="RING"/>
    <property type="match status" value="1"/>
</dbReference>
<dbReference type="STRING" id="554065.E1ZGH0"/>
<keyword evidence="11" id="KW-0862">Zinc</keyword>
<dbReference type="OrthoDB" id="9984778at2759"/>
<dbReference type="KEGG" id="cvr:CHLNCDRAFT_23912"/>
<dbReference type="InterPro" id="IPR013083">
    <property type="entry name" value="Znf_RING/FYVE/PHD"/>
</dbReference>
<evidence type="ECO:0000256" key="1">
    <source>
        <dbReference type="ARBA" id="ARBA00000900"/>
    </source>
</evidence>
<keyword evidence="6 15" id="KW-0812">Transmembrane</keyword>
<dbReference type="SUPFAM" id="SSF57850">
    <property type="entry name" value="RING/U-box"/>
    <property type="match status" value="1"/>
</dbReference>
<keyword evidence="5" id="KW-0808">Transferase</keyword>
<evidence type="ECO:0000313" key="18">
    <source>
        <dbReference type="Proteomes" id="UP000008141"/>
    </source>
</evidence>
<evidence type="ECO:0000256" key="10">
    <source>
        <dbReference type="ARBA" id="ARBA00022786"/>
    </source>
</evidence>
<comment type="catalytic activity">
    <reaction evidence="1">
        <text>S-ubiquitinyl-[E2 ubiquitin-conjugating enzyme]-L-cysteine + [acceptor protein]-L-lysine = [E2 ubiquitin-conjugating enzyme]-L-cysteine + N(6)-ubiquitinyl-[acceptor protein]-L-lysine.</text>
        <dbReference type="EC" id="2.3.2.27"/>
    </reaction>
</comment>
<keyword evidence="7" id="KW-0479">Metal-binding</keyword>
<dbReference type="GO" id="GO:0012505">
    <property type="term" value="C:endomembrane system"/>
    <property type="evidence" value="ECO:0007669"/>
    <property type="project" value="UniProtKB-SubCell"/>
</dbReference>
<dbReference type="GO" id="GO:0043161">
    <property type="term" value="P:proteasome-mediated ubiquitin-dependent protein catabolic process"/>
    <property type="evidence" value="ECO:0007669"/>
    <property type="project" value="TreeGrafter"/>
</dbReference>
<accession>E1ZGH0</accession>
<sequence length="215" mass="24413">MRFLLSVWRARRGGVDPWTAQREVSVLYARFYAALLGGILLTYQLQRRMPLLMFAFFSYWWPQIVLCVRSDCRQPLKPEFVLGTSVARLALPLYVYACPSNLLRVQPNLTLCAGLVAYVGLQCGLLLAQHWWGPRCFIPKQARNTPYGGSIAAANDIETSEGSRECVICMAQVDVSDKSDRAVTPCTHVFHRSCLERWLSYKHDCPTCRRALPPL</sequence>
<dbReference type="OMA" id="GPRCFIP"/>
<feature type="domain" description="RING-type" evidence="16">
    <location>
        <begin position="166"/>
        <end position="209"/>
    </location>
</feature>
<dbReference type="InterPro" id="IPR021319">
    <property type="entry name" value="DUF2921"/>
</dbReference>
<dbReference type="PANTHER" id="PTHR22763:SF162">
    <property type="entry name" value="TRANSMEMBRANE E3 UBIQUITIN-PROTEIN LIGASE 1"/>
    <property type="match status" value="1"/>
</dbReference>
<evidence type="ECO:0000256" key="5">
    <source>
        <dbReference type="ARBA" id="ARBA00022679"/>
    </source>
</evidence>
<dbReference type="Pfam" id="PF11145">
    <property type="entry name" value="DUF2921"/>
    <property type="match status" value="1"/>
</dbReference>
<keyword evidence="8" id="KW-0732">Signal</keyword>
<dbReference type="Proteomes" id="UP000008141">
    <property type="component" value="Unassembled WGS sequence"/>
</dbReference>
<dbReference type="InterPro" id="IPR050731">
    <property type="entry name" value="HRD1_E3_ubiq-ligases"/>
</dbReference>
<dbReference type="Gene3D" id="3.30.40.10">
    <property type="entry name" value="Zinc/RING finger domain, C3HC4 (zinc finger)"/>
    <property type="match status" value="1"/>
</dbReference>
<comment type="pathway">
    <text evidence="3">Protein modification; protein ubiquitination.</text>
</comment>
<keyword evidence="10" id="KW-0833">Ubl conjugation pathway</keyword>
<evidence type="ECO:0000256" key="11">
    <source>
        <dbReference type="ARBA" id="ARBA00022833"/>
    </source>
</evidence>
<evidence type="ECO:0000256" key="3">
    <source>
        <dbReference type="ARBA" id="ARBA00004906"/>
    </source>
</evidence>
<protein>
    <recommendedName>
        <fullName evidence="4">RING-type E3 ubiquitin transferase</fullName>
        <ecNumber evidence="4">2.3.2.27</ecNumber>
    </recommendedName>
</protein>
<evidence type="ECO:0000256" key="12">
    <source>
        <dbReference type="ARBA" id="ARBA00022989"/>
    </source>
</evidence>
<comment type="subcellular location">
    <subcellularLocation>
        <location evidence="2">Endomembrane system</location>
        <topology evidence="2">Multi-pass membrane protein</topology>
    </subcellularLocation>
</comment>
<gene>
    <name evidence="17" type="ORF">CHLNCDRAFT_23912</name>
</gene>
<evidence type="ECO:0000259" key="16">
    <source>
        <dbReference type="PROSITE" id="PS50089"/>
    </source>
</evidence>
<dbReference type="PANTHER" id="PTHR22763">
    <property type="entry name" value="RING ZINC FINGER PROTEIN"/>
    <property type="match status" value="1"/>
</dbReference>
<dbReference type="SMART" id="SM00744">
    <property type="entry name" value="RINGv"/>
    <property type="match status" value="1"/>
</dbReference>
<evidence type="ECO:0000256" key="7">
    <source>
        <dbReference type="ARBA" id="ARBA00022723"/>
    </source>
</evidence>
<dbReference type="EC" id="2.3.2.27" evidence="4"/>
<dbReference type="InterPro" id="IPR011016">
    <property type="entry name" value="Znf_RING-CH"/>
</dbReference>